<gene>
    <name evidence="2" type="ORF">HMPREF9456_00054</name>
</gene>
<dbReference type="RefSeq" id="WP_006841428.1">
    <property type="nucleotide sequence ID" value="NZ_AQWJ01000001.1"/>
</dbReference>
<keyword evidence="1" id="KW-0472">Membrane</keyword>
<dbReference type="HOGENOM" id="CLU_030254_0_0_10"/>
<dbReference type="STRING" id="742767.HMPREF9456_00054"/>
<evidence type="ECO:0000313" key="2">
    <source>
        <dbReference type="EMBL" id="EGK06180.1"/>
    </source>
</evidence>
<name>F8WX23_9BACT</name>
<feature type="transmembrane region" description="Helical" evidence="1">
    <location>
        <begin position="268"/>
        <end position="291"/>
    </location>
</feature>
<feature type="transmembrane region" description="Helical" evidence="1">
    <location>
        <begin position="216"/>
        <end position="236"/>
    </location>
</feature>
<evidence type="ECO:0000313" key="3">
    <source>
        <dbReference type="Proteomes" id="UP000006420"/>
    </source>
</evidence>
<reference evidence="2 3" key="1">
    <citation type="submission" date="2011-04" db="EMBL/GenBank/DDBJ databases">
        <title>The Genome Sequence of Dysgonomonas mossii DSM 22836.</title>
        <authorList>
            <consortium name="The Broad Institute Genome Sequencing Platform"/>
            <person name="Earl A."/>
            <person name="Ward D."/>
            <person name="Feldgarden M."/>
            <person name="Gevers D."/>
            <person name="Pudlo N."/>
            <person name="Martens E."/>
            <person name="Allen-Vercoe E."/>
            <person name="Young S.K."/>
            <person name="Zeng Q."/>
            <person name="Gargeya S."/>
            <person name="Fitzgerald M."/>
            <person name="Haas B."/>
            <person name="Abouelleil A."/>
            <person name="Alvarado L."/>
            <person name="Arachchi H.M."/>
            <person name="Berlin A."/>
            <person name="Brown A."/>
            <person name="Chapman S.B."/>
            <person name="Chen Z."/>
            <person name="Dunbar C."/>
            <person name="Freedman E."/>
            <person name="Gearin G."/>
            <person name="Gellesch M."/>
            <person name="Goldberg J."/>
            <person name="Griggs A."/>
            <person name="Gujja S."/>
            <person name="Heiman D."/>
            <person name="Howarth C."/>
            <person name="Larson L."/>
            <person name="Lui A."/>
            <person name="MacDonald P.J.P."/>
            <person name="Mehta T."/>
            <person name="Montmayeur A."/>
            <person name="Murphy C."/>
            <person name="Neiman D."/>
            <person name="Pearson M."/>
            <person name="Priest M."/>
            <person name="Roberts A."/>
            <person name="Saif S."/>
            <person name="Shea T."/>
            <person name="Shenoy N."/>
            <person name="Sisk P."/>
            <person name="Stolte C."/>
            <person name="Sykes S."/>
            <person name="Yandava C."/>
            <person name="Wortman J."/>
            <person name="Nusbaum C."/>
            <person name="Birren B."/>
        </authorList>
    </citation>
    <scope>NUCLEOTIDE SEQUENCE [LARGE SCALE GENOMIC DNA]</scope>
    <source>
        <strain evidence="2 3">DSM 22836</strain>
    </source>
</reference>
<protein>
    <recommendedName>
        <fullName evidence="4">Glycosyltransferase RgtA/B/C/D-like domain-containing protein</fullName>
    </recommendedName>
</protein>
<feature type="transmembrane region" description="Helical" evidence="1">
    <location>
        <begin position="90"/>
        <end position="109"/>
    </location>
</feature>
<sequence length="496" mass="57950">MDFCKSLKTGTNYFIYLLFLILSIFFLLIFSGSTSPLYNMSGVDSSIFVMMGKMFLEGKTPYVDFFDHKGPILILVEALGLSLYPSGNTGIFIIQIINLTIAQILIFHICRHFTPVLISFSIVLFCLFMFSLSIGEGNLTEEYTLPFILSSLLFTIQYHLSGRKSILIWKYFIMGISVAFLFWMRMNNMGVICACISFILVFTIKGKDWKGIKNLLVGLSLGFLLITIPIILYFAYKEGFYEMIYATFIFNMKYIGYEPKTHFTIRSFIIYFFKYWPSFIILVLGTVLYCHKTRKKDILVLTCFLVLWGVVSTRFGLYVPHYMTLNIPLLALGFALLLNTYTYQRYSKLLTYTYLIVSFSLLCGYSIWKYNSPRYREMLDDSIFIKQSSDIISHIPDNEKDKIYTYNVQSRFFLNTGIKPYYRFFIFQEWHGVHDKKIFEDINSMMIKHSPLWVIIPADNMSESGYTPANSSFYEILDREYSLLYKNEGLVLYKKK</sequence>
<dbReference type="EMBL" id="ADLW01000001">
    <property type="protein sequence ID" value="EGK06180.1"/>
    <property type="molecule type" value="Genomic_DNA"/>
</dbReference>
<dbReference type="AlphaFoldDB" id="F8WX23"/>
<feature type="transmembrane region" description="Helical" evidence="1">
    <location>
        <begin position="189"/>
        <end position="204"/>
    </location>
</feature>
<feature type="transmembrane region" description="Helical" evidence="1">
    <location>
        <begin position="116"/>
        <end position="137"/>
    </location>
</feature>
<comment type="caution">
    <text evidence="2">The sequence shown here is derived from an EMBL/GenBank/DDBJ whole genome shotgun (WGS) entry which is preliminary data.</text>
</comment>
<dbReference type="eggNOG" id="COG1807">
    <property type="taxonomic scope" value="Bacteria"/>
</dbReference>
<dbReference type="Proteomes" id="UP000006420">
    <property type="component" value="Unassembled WGS sequence"/>
</dbReference>
<keyword evidence="1" id="KW-1133">Transmembrane helix</keyword>
<organism evidence="2 3">
    <name type="scientific">Dysgonomonas mossii DSM 22836</name>
    <dbReference type="NCBI Taxonomy" id="742767"/>
    <lineage>
        <taxon>Bacteria</taxon>
        <taxon>Pseudomonadati</taxon>
        <taxon>Bacteroidota</taxon>
        <taxon>Bacteroidia</taxon>
        <taxon>Bacteroidales</taxon>
        <taxon>Dysgonomonadaceae</taxon>
        <taxon>Dysgonomonas</taxon>
    </lineage>
</organism>
<feature type="transmembrane region" description="Helical" evidence="1">
    <location>
        <begin position="323"/>
        <end position="342"/>
    </location>
</feature>
<proteinExistence type="predicted"/>
<dbReference type="GeneID" id="78080748"/>
<feature type="transmembrane region" description="Helical" evidence="1">
    <location>
        <begin position="298"/>
        <end position="317"/>
    </location>
</feature>
<evidence type="ECO:0000256" key="1">
    <source>
        <dbReference type="SAM" id="Phobius"/>
    </source>
</evidence>
<feature type="transmembrane region" description="Helical" evidence="1">
    <location>
        <begin position="12"/>
        <end position="31"/>
    </location>
</feature>
<keyword evidence="3" id="KW-1185">Reference proteome</keyword>
<dbReference type="OrthoDB" id="345761at2"/>
<evidence type="ECO:0008006" key="4">
    <source>
        <dbReference type="Google" id="ProtNLM"/>
    </source>
</evidence>
<feature type="transmembrane region" description="Helical" evidence="1">
    <location>
        <begin position="349"/>
        <end position="368"/>
    </location>
</feature>
<accession>F8WX23</accession>
<keyword evidence="1" id="KW-0812">Transmembrane</keyword>